<dbReference type="GO" id="GO:0022857">
    <property type="term" value="F:transmembrane transporter activity"/>
    <property type="evidence" value="ECO:0007669"/>
    <property type="project" value="InterPro"/>
</dbReference>
<name>D6SS56_9BACT</name>
<feature type="transmembrane region" description="Helical" evidence="6">
    <location>
        <begin position="46"/>
        <end position="66"/>
    </location>
</feature>
<dbReference type="EMBL" id="ACJN02000003">
    <property type="protein sequence ID" value="EFI33522.1"/>
    <property type="molecule type" value="Genomic_DNA"/>
</dbReference>
<keyword evidence="5 6" id="KW-0472">Membrane</keyword>
<dbReference type="PANTHER" id="PTHR42718:SF9">
    <property type="entry name" value="MAJOR FACILITATOR SUPERFAMILY MULTIDRUG TRANSPORTER MFSC"/>
    <property type="match status" value="1"/>
</dbReference>
<feature type="transmembrane region" description="Helical" evidence="6">
    <location>
        <begin position="415"/>
        <end position="433"/>
    </location>
</feature>
<feature type="transmembrane region" description="Helical" evidence="6">
    <location>
        <begin position="12"/>
        <end position="34"/>
    </location>
</feature>
<dbReference type="PROSITE" id="PS50850">
    <property type="entry name" value="MFS"/>
    <property type="match status" value="1"/>
</dbReference>
<feature type="transmembrane region" description="Helical" evidence="6">
    <location>
        <begin position="164"/>
        <end position="181"/>
    </location>
</feature>
<feature type="transmembrane region" description="Helical" evidence="6">
    <location>
        <begin position="321"/>
        <end position="340"/>
    </location>
</feature>
<evidence type="ECO:0000313" key="8">
    <source>
        <dbReference type="EMBL" id="EFI33522.1"/>
    </source>
</evidence>
<dbReference type="InterPro" id="IPR011701">
    <property type="entry name" value="MFS"/>
</dbReference>
<feature type="transmembrane region" description="Helical" evidence="6">
    <location>
        <begin position="201"/>
        <end position="221"/>
    </location>
</feature>
<reference evidence="8" key="1">
    <citation type="submission" date="2010-05" db="EMBL/GenBank/DDBJ databases">
        <title>The draft genome of Desulfonatronospira thiodismutans ASO3-1.</title>
        <authorList>
            <consortium name="US DOE Joint Genome Institute (JGI-PGF)"/>
            <person name="Lucas S."/>
            <person name="Copeland A."/>
            <person name="Lapidus A."/>
            <person name="Cheng J.-F."/>
            <person name="Bruce D."/>
            <person name="Goodwin L."/>
            <person name="Pitluck S."/>
            <person name="Chertkov O."/>
            <person name="Brettin T."/>
            <person name="Detter J.C."/>
            <person name="Han C."/>
            <person name="Land M.L."/>
            <person name="Hauser L."/>
            <person name="Kyrpides N."/>
            <person name="Mikhailova N."/>
            <person name="Muyzer G."/>
            <person name="Woyke T."/>
        </authorList>
    </citation>
    <scope>NUCLEOTIDE SEQUENCE [LARGE SCALE GENOMIC DNA]</scope>
    <source>
        <strain evidence="8">ASO3-1</strain>
    </source>
</reference>
<keyword evidence="3 6" id="KW-0812">Transmembrane</keyword>
<feature type="domain" description="Major facilitator superfamily (MFS) profile" evidence="7">
    <location>
        <begin position="12"/>
        <end position="439"/>
    </location>
</feature>
<evidence type="ECO:0000256" key="3">
    <source>
        <dbReference type="ARBA" id="ARBA00022692"/>
    </source>
</evidence>
<accession>D6SS56</accession>
<dbReference type="AlphaFoldDB" id="D6SS56"/>
<feature type="transmembrane region" description="Helical" evidence="6">
    <location>
        <begin position="257"/>
        <end position="279"/>
    </location>
</feature>
<dbReference type="Proteomes" id="UP000005496">
    <property type="component" value="Unassembled WGS sequence"/>
</dbReference>
<dbReference type="GO" id="GO:0016020">
    <property type="term" value="C:membrane"/>
    <property type="evidence" value="ECO:0007669"/>
    <property type="project" value="UniProtKB-SubCell"/>
</dbReference>
<evidence type="ECO:0000256" key="6">
    <source>
        <dbReference type="SAM" id="Phobius"/>
    </source>
</evidence>
<feature type="transmembrane region" description="Helical" evidence="6">
    <location>
        <begin position="380"/>
        <end position="403"/>
    </location>
</feature>
<organism evidence="8 9">
    <name type="scientific">Desulfonatronospira thiodismutans ASO3-1</name>
    <dbReference type="NCBI Taxonomy" id="555779"/>
    <lineage>
        <taxon>Bacteria</taxon>
        <taxon>Pseudomonadati</taxon>
        <taxon>Thermodesulfobacteriota</taxon>
        <taxon>Desulfovibrionia</taxon>
        <taxon>Desulfovibrionales</taxon>
        <taxon>Desulfonatronovibrionaceae</taxon>
        <taxon>Desulfonatronospira</taxon>
    </lineage>
</organism>
<evidence type="ECO:0000256" key="4">
    <source>
        <dbReference type="ARBA" id="ARBA00022989"/>
    </source>
</evidence>
<evidence type="ECO:0000256" key="5">
    <source>
        <dbReference type="ARBA" id="ARBA00023136"/>
    </source>
</evidence>
<comment type="subcellular location">
    <subcellularLocation>
        <location evidence="1">Membrane</location>
        <topology evidence="1">Multi-pass membrane protein</topology>
    </subcellularLocation>
</comment>
<dbReference type="InterPro" id="IPR020846">
    <property type="entry name" value="MFS_dom"/>
</dbReference>
<sequence length="442" mass="47218">MDLDPRQVRLYIAPLLSLTIFLSVLNGVTFNLAVPDIAADYAVSPAMVSWVVTAYIVIFAFGSVMYARLGQRFHLRDLITAGLLIFCLGSLLGFFTDSYHMLVAARMIQAAGASGIPALSMVLATVYVPVHIRGRLLGLIASTVAFGLGIGPIIGGLIAGYLHWNYLFLMPLLLLPSIYLLRRALPRQSDLVRKPLDLPGALLLAGTVGCLLFMVNLVMWWLLLPALVLGTLFARRIISISYPFVSPELFGSPGYLHGLLTALLAMGTIFATFFLMPLMFRHIYDMPTLHIGLYLFPGAMSAALAGLVAGRFVDRCGAAPVVRTGFLILMTGFCLIILTAGQSPVVSALCLIVANSGFTIIHSSLAGAVSGTLPDGRVGLGMGVFNLVFFVSGALGTASAGMFLDVLGQDQSGSYSFIFAGCLALALAALFIFKRSFTQTCK</sequence>
<dbReference type="CDD" id="cd17321">
    <property type="entry name" value="MFS_MMR_MDR_like"/>
    <property type="match status" value="1"/>
</dbReference>
<feature type="transmembrane region" description="Helical" evidence="6">
    <location>
        <begin position="346"/>
        <end position="368"/>
    </location>
</feature>
<proteinExistence type="predicted"/>
<feature type="transmembrane region" description="Helical" evidence="6">
    <location>
        <begin position="107"/>
        <end position="129"/>
    </location>
</feature>
<dbReference type="InterPro" id="IPR036259">
    <property type="entry name" value="MFS_trans_sf"/>
</dbReference>
<gene>
    <name evidence="8" type="ORF">Dthio_PD0856</name>
</gene>
<dbReference type="Pfam" id="PF07690">
    <property type="entry name" value="MFS_1"/>
    <property type="match status" value="1"/>
</dbReference>
<feature type="transmembrane region" description="Helical" evidence="6">
    <location>
        <begin position="136"/>
        <end position="158"/>
    </location>
</feature>
<dbReference type="Gene3D" id="1.20.1250.20">
    <property type="entry name" value="MFS general substrate transporter like domains"/>
    <property type="match status" value="1"/>
</dbReference>
<dbReference type="RefSeq" id="WP_008870872.1">
    <property type="nucleotide sequence ID" value="NZ_ACJN02000003.1"/>
</dbReference>
<keyword evidence="9" id="KW-1185">Reference proteome</keyword>
<comment type="caution">
    <text evidence="8">The sequence shown here is derived from an EMBL/GenBank/DDBJ whole genome shotgun (WGS) entry which is preliminary data.</text>
</comment>
<evidence type="ECO:0000259" key="7">
    <source>
        <dbReference type="PROSITE" id="PS50850"/>
    </source>
</evidence>
<keyword evidence="4 6" id="KW-1133">Transmembrane helix</keyword>
<evidence type="ECO:0000256" key="2">
    <source>
        <dbReference type="ARBA" id="ARBA00022448"/>
    </source>
</evidence>
<dbReference type="SUPFAM" id="SSF103473">
    <property type="entry name" value="MFS general substrate transporter"/>
    <property type="match status" value="1"/>
</dbReference>
<dbReference type="PRINTS" id="PR01036">
    <property type="entry name" value="TCRTETB"/>
</dbReference>
<dbReference type="OrthoDB" id="9812221at2"/>
<dbReference type="Gene3D" id="1.20.1720.10">
    <property type="entry name" value="Multidrug resistance protein D"/>
    <property type="match status" value="1"/>
</dbReference>
<feature type="transmembrane region" description="Helical" evidence="6">
    <location>
        <begin position="78"/>
        <end position="95"/>
    </location>
</feature>
<evidence type="ECO:0000256" key="1">
    <source>
        <dbReference type="ARBA" id="ARBA00004141"/>
    </source>
</evidence>
<keyword evidence="2" id="KW-0813">Transport</keyword>
<feature type="transmembrane region" description="Helical" evidence="6">
    <location>
        <begin position="291"/>
        <end position="309"/>
    </location>
</feature>
<protein>
    <submittedName>
        <fullName evidence="8">Major facilitator superfamily MFS_1</fullName>
    </submittedName>
</protein>
<dbReference type="PANTHER" id="PTHR42718">
    <property type="entry name" value="MAJOR FACILITATOR SUPERFAMILY MULTIDRUG TRANSPORTER MFSC"/>
    <property type="match status" value="1"/>
</dbReference>
<dbReference type="eggNOG" id="COG2814">
    <property type="taxonomic scope" value="Bacteria"/>
</dbReference>
<evidence type="ECO:0000313" key="9">
    <source>
        <dbReference type="Proteomes" id="UP000005496"/>
    </source>
</evidence>